<dbReference type="Gene3D" id="3.30.70.20">
    <property type="match status" value="1"/>
</dbReference>
<evidence type="ECO:0000256" key="4">
    <source>
        <dbReference type="ARBA" id="ARBA00022714"/>
    </source>
</evidence>
<evidence type="ECO:0000256" key="12">
    <source>
        <dbReference type="ARBA" id="ARBA00047712"/>
    </source>
</evidence>
<dbReference type="InterPro" id="IPR006656">
    <property type="entry name" value="Mopterin_OxRdtase"/>
</dbReference>
<dbReference type="GO" id="GO:0016651">
    <property type="term" value="F:oxidoreductase activity, acting on NAD(P)H"/>
    <property type="evidence" value="ECO:0007669"/>
    <property type="project" value="InterPro"/>
</dbReference>
<keyword evidence="7 13" id="KW-1278">Translocase</keyword>
<dbReference type="EMBL" id="LNYC01000006">
    <property type="protein sequence ID" value="KTD04090.1"/>
    <property type="molecule type" value="Genomic_DNA"/>
</dbReference>
<dbReference type="InterPro" id="IPR009010">
    <property type="entry name" value="Asp_de-COase-like_dom_sf"/>
</dbReference>
<evidence type="ECO:0000256" key="7">
    <source>
        <dbReference type="ARBA" id="ARBA00022967"/>
    </source>
</evidence>
<dbReference type="Pfam" id="PF22117">
    <property type="entry name" value="Fer4_Nqo3"/>
    <property type="match status" value="1"/>
</dbReference>
<dbReference type="InterPro" id="IPR050123">
    <property type="entry name" value="Prok_molybdopt-oxidoreductase"/>
</dbReference>
<dbReference type="FunFam" id="3.10.20.740:FF:000001">
    <property type="entry name" value="NADH-quinone oxidoreductase subunit G"/>
    <property type="match status" value="1"/>
</dbReference>
<evidence type="ECO:0000256" key="8">
    <source>
        <dbReference type="ARBA" id="ARBA00023004"/>
    </source>
</evidence>
<dbReference type="EC" id="7.1.1.-" evidence="13"/>
<organism evidence="14 15">
    <name type="scientific">Legionella geestiana</name>
    <dbReference type="NCBI Taxonomy" id="45065"/>
    <lineage>
        <taxon>Bacteria</taxon>
        <taxon>Pseudomonadati</taxon>
        <taxon>Pseudomonadota</taxon>
        <taxon>Gammaproteobacteria</taxon>
        <taxon>Legionellales</taxon>
        <taxon>Legionellaceae</taxon>
        <taxon>Legionella</taxon>
    </lineage>
</organism>
<evidence type="ECO:0000256" key="1">
    <source>
        <dbReference type="ARBA" id="ARBA00001966"/>
    </source>
</evidence>
<accession>A0A0W0U8H7</accession>
<dbReference type="AlphaFoldDB" id="A0A0W0U8H7"/>
<protein>
    <recommendedName>
        <fullName evidence="13">NADH-quinone oxidoreductase</fullName>
        <ecNumber evidence="13">7.1.1.-</ecNumber>
    </recommendedName>
</protein>
<dbReference type="PROSITE" id="PS51085">
    <property type="entry name" value="2FE2S_FER_2"/>
    <property type="match status" value="1"/>
</dbReference>
<dbReference type="Pfam" id="PF22151">
    <property type="entry name" value="Fer4_NDSU1"/>
    <property type="match status" value="1"/>
</dbReference>
<dbReference type="PROSITE" id="PS00643">
    <property type="entry name" value="COMPLEX1_75K_3"/>
    <property type="match status" value="1"/>
</dbReference>
<sequence>MATIEIDGKTCEAENGKMIIEVADDAGIYIPRFCYHKKLSVAANCRMCLVEVENGRKPVPACATPITNGMKVFTKSEEAIRSQKAVMEFLLINHPLDCPICDQGGECELQDLSMGFGADMSGYDESKRSVDDDNLGKLIATEMTRCIHCTRCVRFGEEIAGVRELGATGRGEKTQIGTFVEHSMTSEISGNIIDLCPVGALTSRPYRFTARSWELQQHESIAPHDCLGSNIYLHVRRNQLMRVVPRECEPLNETWLSDRDRFSYLGVNSEKRAQQPMIKRNGQWESVDWEQALKFAAEGTSRVIEHHGPEQFAAFASPSSSLEEMYLLQKLMRAMGVNNLDHRLHQTDFSDQAQRPVLTKNSAQVADLESASDILVLGSNLVREVPLAAARMRKAVRNGAQLAVINPVDYDLHCDVHMKAIASPQDMPHTLAALVLATAEASNRLDELSDEVRRLTLGVHVSESIREIAASLSKPEAIIITGALFENHPHASLLRALLSEIVRLSGAKDMHLSTGSNAAGAQIAGMVPHRGAAAAVLDAPGLDAQASIEARLKGYWLMGVEPGFDFANPHAARQAMLGAEFVVVMSAFVCDSMKDYANVILPMALSPETSGTWINVNNTWQSVKGALTPPGEARPGWKILRVLGNILQCRDFEYVSSDEILREVQSALDLLVDAAYQPIWPEALPVHTDELVRVGEWPIYRVDATVRHATALQHCASADEACVRMHPETANRLKLQNEATVSQGNIKITLPLKRDERVAPDVVWVPNAMPETVDLGHAFAGITITC</sequence>
<comment type="similarity">
    <text evidence="2 13">Belongs to the complex I 75 kDa subunit family.</text>
</comment>
<keyword evidence="5 13" id="KW-0874">Quinone</keyword>
<dbReference type="NCBIfam" id="TIGR01973">
    <property type="entry name" value="NuoG"/>
    <property type="match status" value="1"/>
</dbReference>
<dbReference type="InterPro" id="IPR000283">
    <property type="entry name" value="NADH_UbQ_OxRdtase_75kDa_su_CS"/>
</dbReference>
<evidence type="ECO:0000256" key="6">
    <source>
        <dbReference type="ARBA" id="ARBA00022723"/>
    </source>
</evidence>
<dbReference type="InterPro" id="IPR010228">
    <property type="entry name" value="NADH_UbQ_OxRdtase_Gsu"/>
</dbReference>
<keyword evidence="14" id="KW-0560">Oxidoreductase</keyword>
<dbReference type="Pfam" id="PF00384">
    <property type="entry name" value="Molybdopterin"/>
    <property type="match status" value="1"/>
</dbReference>
<dbReference type="PROSITE" id="PS00642">
    <property type="entry name" value="COMPLEX1_75K_2"/>
    <property type="match status" value="1"/>
</dbReference>
<comment type="caution">
    <text evidence="14">The sequence shown here is derived from an EMBL/GenBank/DDBJ whole genome shotgun (WGS) entry which is preliminary data.</text>
</comment>
<dbReference type="GO" id="GO:0042773">
    <property type="term" value="P:ATP synthesis coupled electron transport"/>
    <property type="evidence" value="ECO:0007669"/>
    <property type="project" value="InterPro"/>
</dbReference>
<dbReference type="PATRIC" id="fig|45065.4.peg.353"/>
<dbReference type="InterPro" id="IPR054351">
    <property type="entry name" value="NADH_UbQ_OxRdtase_ferredoxin"/>
</dbReference>
<dbReference type="CDD" id="cd02775">
    <property type="entry name" value="MopB_CT"/>
    <property type="match status" value="1"/>
</dbReference>
<dbReference type="OrthoDB" id="9810782at2"/>
<evidence type="ECO:0000256" key="10">
    <source>
        <dbReference type="ARBA" id="ARBA00023027"/>
    </source>
</evidence>
<dbReference type="Gene3D" id="3.40.228.10">
    <property type="entry name" value="Dimethylsulfoxide Reductase, domain 2"/>
    <property type="match status" value="1"/>
</dbReference>
<keyword evidence="3 13" id="KW-0004">4Fe-4S</keyword>
<evidence type="ECO:0000313" key="14">
    <source>
        <dbReference type="EMBL" id="KTD04090.1"/>
    </source>
</evidence>
<evidence type="ECO:0000256" key="13">
    <source>
        <dbReference type="RuleBase" id="RU003525"/>
    </source>
</evidence>
<dbReference type="InterPro" id="IPR006963">
    <property type="entry name" value="Mopterin_OxRdtase_4Fe-4S_dom"/>
</dbReference>
<dbReference type="Pfam" id="PF01568">
    <property type="entry name" value="Molydop_binding"/>
    <property type="match status" value="1"/>
</dbReference>
<keyword evidence="8 13" id="KW-0408">Iron</keyword>
<dbReference type="SUPFAM" id="SSF54292">
    <property type="entry name" value="2Fe-2S ferredoxin-like"/>
    <property type="match status" value="1"/>
</dbReference>
<dbReference type="RefSeq" id="WP_028385958.1">
    <property type="nucleotide sequence ID" value="NZ_CAAAHN010000010.1"/>
</dbReference>
<evidence type="ECO:0000256" key="5">
    <source>
        <dbReference type="ARBA" id="ARBA00022719"/>
    </source>
</evidence>
<dbReference type="Gene3D" id="3.10.20.740">
    <property type="match status" value="1"/>
</dbReference>
<dbReference type="InterPro" id="IPR036010">
    <property type="entry name" value="2Fe-2S_ferredoxin-like_sf"/>
</dbReference>
<dbReference type="Pfam" id="PF13510">
    <property type="entry name" value="Fer2_4"/>
    <property type="match status" value="1"/>
</dbReference>
<dbReference type="SMART" id="SM00929">
    <property type="entry name" value="NADH-G_4Fe-4S_3"/>
    <property type="match status" value="1"/>
</dbReference>
<dbReference type="GO" id="GO:1990204">
    <property type="term" value="C:oxidoreductase complex"/>
    <property type="evidence" value="ECO:0007669"/>
    <property type="project" value="UniProtKB-ARBA"/>
</dbReference>
<dbReference type="PROSITE" id="PS51669">
    <property type="entry name" value="4FE4S_MOW_BIS_MGD"/>
    <property type="match status" value="1"/>
</dbReference>
<proteinExistence type="inferred from homology"/>
<gene>
    <name evidence="14" type="primary">nuoG</name>
    <name evidence="14" type="ORF">Lgee_0333</name>
</gene>
<keyword evidence="6 13" id="KW-0479">Metal-binding</keyword>
<dbReference type="CDD" id="cd00207">
    <property type="entry name" value="fer2"/>
    <property type="match status" value="1"/>
</dbReference>
<dbReference type="Proteomes" id="UP000054785">
    <property type="component" value="Unassembled WGS sequence"/>
</dbReference>
<reference evidence="14 15" key="1">
    <citation type="submission" date="2015-11" db="EMBL/GenBank/DDBJ databases">
        <title>Genomic analysis of 38 Legionella species identifies large and diverse effector repertoires.</title>
        <authorList>
            <person name="Burstein D."/>
            <person name="Amaro F."/>
            <person name="Zusman T."/>
            <person name="Lifshitz Z."/>
            <person name="Cohen O."/>
            <person name="Gilbert J.A."/>
            <person name="Pupko T."/>
            <person name="Shuman H.A."/>
            <person name="Segal G."/>
        </authorList>
    </citation>
    <scope>NUCLEOTIDE SEQUENCE [LARGE SCALE GENOMIC DNA]</scope>
    <source>
        <strain evidence="14 15">ATCC 49504</strain>
    </source>
</reference>
<comment type="subunit">
    <text evidence="11">Composed of 13 different subunits. Subunits NuoCD, E, F, and G constitute the peripheral sector of the complex.</text>
</comment>
<evidence type="ECO:0000313" key="15">
    <source>
        <dbReference type="Proteomes" id="UP000054785"/>
    </source>
</evidence>
<dbReference type="SUPFAM" id="SSF54862">
    <property type="entry name" value="4Fe-4S ferredoxins"/>
    <property type="match status" value="1"/>
</dbReference>
<evidence type="ECO:0000256" key="11">
    <source>
        <dbReference type="ARBA" id="ARBA00026021"/>
    </source>
</evidence>
<dbReference type="GO" id="GO:0008137">
    <property type="term" value="F:NADH dehydrogenase (ubiquinone) activity"/>
    <property type="evidence" value="ECO:0007669"/>
    <property type="project" value="UniProtKB-UniRule"/>
</dbReference>
<keyword evidence="15" id="KW-1185">Reference proteome</keyword>
<evidence type="ECO:0000256" key="2">
    <source>
        <dbReference type="ARBA" id="ARBA00005404"/>
    </source>
</evidence>
<dbReference type="InterPro" id="IPR006657">
    <property type="entry name" value="MoPterin_dinucl-bd_dom"/>
</dbReference>
<dbReference type="InterPro" id="IPR001041">
    <property type="entry name" value="2Fe-2S_ferredoxin-type"/>
</dbReference>
<dbReference type="PROSITE" id="PS00641">
    <property type="entry name" value="COMPLEX1_75K_1"/>
    <property type="match status" value="1"/>
</dbReference>
<evidence type="ECO:0000256" key="3">
    <source>
        <dbReference type="ARBA" id="ARBA00022485"/>
    </source>
</evidence>
<dbReference type="GO" id="GO:0046872">
    <property type="term" value="F:metal ion binding"/>
    <property type="evidence" value="ECO:0007669"/>
    <property type="project" value="UniProtKB-UniRule"/>
</dbReference>
<dbReference type="GO" id="GO:0048038">
    <property type="term" value="F:quinone binding"/>
    <property type="evidence" value="ECO:0007669"/>
    <property type="project" value="UniProtKB-UniRule"/>
</dbReference>
<dbReference type="GO" id="GO:0016020">
    <property type="term" value="C:membrane"/>
    <property type="evidence" value="ECO:0007669"/>
    <property type="project" value="InterPro"/>
</dbReference>
<keyword evidence="10 13" id="KW-0520">NAD</keyword>
<dbReference type="STRING" id="45065.Lgee_0333"/>
<dbReference type="PROSITE" id="PS51839">
    <property type="entry name" value="4FE4S_HC3"/>
    <property type="match status" value="1"/>
</dbReference>
<dbReference type="PANTHER" id="PTHR43105">
    <property type="entry name" value="RESPIRATORY NITRATE REDUCTASE"/>
    <property type="match status" value="1"/>
</dbReference>
<evidence type="ECO:0000256" key="9">
    <source>
        <dbReference type="ARBA" id="ARBA00023014"/>
    </source>
</evidence>
<dbReference type="Gene3D" id="3.40.50.740">
    <property type="match status" value="2"/>
</dbReference>
<comment type="cofactor">
    <cofactor evidence="1 13">
        <name>[4Fe-4S] cluster</name>
        <dbReference type="ChEBI" id="CHEBI:49883"/>
    </cofactor>
</comment>
<dbReference type="PANTHER" id="PTHR43105:SF13">
    <property type="entry name" value="NADH-UBIQUINONE OXIDOREDUCTASE 75 KDA SUBUNIT, MITOCHONDRIAL"/>
    <property type="match status" value="1"/>
</dbReference>
<comment type="cofactor">
    <cofactor evidence="13">
        <name>[2Fe-2S] cluster</name>
        <dbReference type="ChEBI" id="CHEBI:190135"/>
    </cofactor>
    <text evidence="13">Binds 1 [2Fe-2S] cluster per subunit.</text>
</comment>
<dbReference type="SUPFAM" id="SSF50692">
    <property type="entry name" value="ADC-like"/>
    <property type="match status" value="1"/>
</dbReference>
<comment type="function">
    <text evidence="13">NDH-1 shuttles electrons from NADH, via FMN and iron-sulfur (Fe-S) centers, to quinones in the respiratory chain. Couples the redox reaction to proton translocation (for every two electrons transferred, four hydrogen ions are translocated across the cytoplasmic membrane), and thus conserves the redox energy in a proton gradient.</text>
</comment>
<comment type="catalytic activity">
    <reaction evidence="12 13">
        <text>a quinone + NADH + 5 H(+)(in) = a quinol + NAD(+) + 4 H(+)(out)</text>
        <dbReference type="Rhea" id="RHEA:57888"/>
        <dbReference type="ChEBI" id="CHEBI:15378"/>
        <dbReference type="ChEBI" id="CHEBI:24646"/>
        <dbReference type="ChEBI" id="CHEBI:57540"/>
        <dbReference type="ChEBI" id="CHEBI:57945"/>
        <dbReference type="ChEBI" id="CHEBI:132124"/>
    </reaction>
</comment>
<dbReference type="InterPro" id="IPR019574">
    <property type="entry name" value="NADH_UbQ_OxRdtase_Gsu_4Fe4S-bd"/>
</dbReference>
<dbReference type="GO" id="GO:0051537">
    <property type="term" value="F:2 iron, 2 sulfur cluster binding"/>
    <property type="evidence" value="ECO:0007669"/>
    <property type="project" value="UniProtKB-UniRule"/>
</dbReference>
<keyword evidence="4 13" id="KW-0001">2Fe-2S</keyword>
<dbReference type="GO" id="GO:0051539">
    <property type="term" value="F:4 iron, 4 sulfur cluster binding"/>
    <property type="evidence" value="ECO:0007669"/>
    <property type="project" value="UniProtKB-KW"/>
</dbReference>
<keyword evidence="9 13" id="KW-0411">Iron-sulfur</keyword>
<dbReference type="Pfam" id="PF10588">
    <property type="entry name" value="NADH-G_4Fe-4S_3"/>
    <property type="match status" value="1"/>
</dbReference>
<dbReference type="GO" id="GO:0043546">
    <property type="term" value="F:molybdopterin cofactor binding"/>
    <property type="evidence" value="ECO:0007669"/>
    <property type="project" value="InterPro"/>
</dbReference>
<dbReference type="SUPFAM" id="SSF53706">
    <property type="entry name" value="Formate dehydrogenase/DMSO reductase, domains 1-3"/>
    <property type="match status" value="1"/>
</dbReference>
<name>A0A0W0U8H7_9GAMM</name>
<dbReference type="FunFam" id="3.30.70.20:FF:000002">
    <property type="entry name" value="NADH-ubiquinone oxidoreductase 75 kDa subunit"/>
    <property type="match status" value="1"/>
</dbReference>